<name>A0A8S1KM59_PARPR</name>
<keyword evidence="2" id="KW-1185">Reference proteome</keyword>
<reference evidence="1" key="1">
    <citation type="submission" date="2021-01" db="EMBL/GenBank/DDBJ databases">
        <authorList>
            <consortium name="Genoscope - CEA"/>
            <person name="William W."/>
        </authorList>
    </citation>
    <scope>NUCLEOTIDE SEQUENCE</scope>
</reference>
<dbReference type="OMA" id="IQQPLYK"/>
<dbReference type="Proteomes" id="UP000688137">
    <property type="component" value="Unassembled WGS sequence"/>
</dbReference>
<protein>
    <submittedName>
        <fullName evidence="1">Uncharacterized protein</fullName>
    </submittedName>
</protein>
<dbReference type="EMBL" id="CAJJDM010000022">
    <property type="protein sequence ID" value="CAD8056328.1"/>
    <property type="molecule type" value="Genomic_DNA"/>
</dbReference>
<dbReference type="AlphaFoldDB" id="A0A8S1KM59"/>
<gene>
    <name evidence="1" type="ORF">PPRIM_AZ9-3.1.T0240257</name>
</gene>
<evidence type="ECO:0000313" key="1">
    <source>
        <dbReference type="EMBL" id="CAD8056328.1"/>
    </source>
</evidence>
<sequence>MSVIRELSHQKRNVVLELFGTSKRRIEQKENVQSPINRPSKRFNYPQSSNASKLLLFQILKQTSSIKQPPYKSSKKNNESTGLNESICRKKILHIDIQEPKTYIKQVISPYRDFRSQVSFEIAPQTCVAVPRKISQPQQNNIQRNSVRRSNSFRDLFKSQITFG</sequence>
<evidence type="ECO:0000313" key="2">
    <source>
        <dbReference type="Proteomes" id="UP000688137"/>
    </source>
</evidence>
<proteinExistence type="predicted"/>
<accession>A0A8S1KM59</accession>
<comment type="caution">
    <text evidence="1">The sequence shown here is derived from an EMBL/GenBank/DDBJ whole genome shotgun (WGS) entry which is preliminary data.</text>
</comment>
<organism evidence="1 2">
    <name type="scientific">Paramecium primaurelia</name>
    <dbReference type="NCBI Taxonomy" id="5886"/>
    <lineage>
        <taxon>Eukaryota</taxon>
        <taxon>Sar</taxon>
        <taxon>Alveolata</taxon>
        <taxon>Ciliophora</taxon>
        <taxon>Intramacronucleata</taxon>
        <taxon>Oligohymenophorea</taxon>
        <taxon>Peniculida</taxon>
        <taxon>Parameciidae</taxon>
        <taxon>Paramecium</taxon>
    </lineage>
</organism>